<name>A0A2P6S022_ROSCH</name>
<evidence type="ECO:0008006" key="5">
    <source>
        <dbReference type="Google" id="ProtNLM"/>
    </source>
</evidence>
<keyword evidence="4" id="KW-1185">Reference proteome</keyword>
<feature type="signal peptide" evidence="2">
    <location>
        <begin position="1"/>
        <end position="33"/>
    </location>
</feature>
<dbReference type="STRING" id="74649.A0A2P6S022"/>
<feature type="compositionally biased region" description="Low complexity" evidence="1">
    <location>
        <begin position="75"/>
        <end position="91"/>
    </location>
</feature>
<gene>
    <name evidence="3" type="ORF">RchiOBHm_Chr2g0151161</name>
</gene>
<dbReference type="Gramene" id="PRQ52038">
    <property type="protein sequence ID" value="PRQ52038"/>
    <property type="gene ID" value="RchiOBHm_Chr2g0151161"/>
</dbReference>
<evidence type="ECO:0000313" key="4">
    <source>
        <dbReference type="Proteomes" id="UP000238479"/>
    </source>
</evidence>
<protein>
    <recommendedName>
        <fullName evidence="5">Protodermal factor 1</fullName>
    </recommendedName>
</protein>
<evidence type="ECO:0000256" key="1">
    <source>
        <dbReference type="SAM" id="MobiDB-lite"/>
    </source>
</evidence>
<feature type="chain" id="PRO_5015171933" description="Protodermal factor 1" evidence="2">
    <location>
        <begin position="34"/>
        <end position="295"/>
    </location>
</feature>
<feature type="compositionally biased region" description="Pro residues" evidence="1">
    <location>
        <begin position="140"/>
        <end position="150"/>
    </location>
</feature>
<dbReference type="PANTHER" id="PTHR33210:SF18">
    <property type="entry name" value="PROTODERMAL FACTOR 1"/>
    <property type="match status" value="1"/>
</dbReference>
<feature type="compositionally biased region" description="Polar residues" evidence="1">
    <location>
        <begin position="93"/>
        <end position="102"/>
    </location>
</feature>
<dbReference type="EMBL" id="PDCK01000040">
    <property type="protein sequence ID" value="PRQ52038.1"/>
    <property type="molecule type" value="Genomic_DNA"/>
</dbReference>
<dbReference type="PANTHER" id="PTHR33210">
    <property type="entry name" value="PROTODERMAL FACTOR 1"/>
    <property type="match status" value="1"/>
</dbReference>
<sequence length="295" mass="30916">MGAVMMNKASSSLFIWALVAGMLSHNLVIPVMSTTLEDQKNYYTPDPGAGTPPSGHGGSPPGGSYTSPPSHTPSHHNPPSHGSYNPPSHGSYNPPSHGSYNPTPSPPSNCGTPPSRPSTPSTPSTPTYGTPPSSGSPPIIVTPPTPVTVSPPIPFIGTPPIDPGTPGVPTPPYLPDPNSPPFTCTYWRNHPTVIWGLVGWFGTLGHAFGLTSLPGFGSSTVNLQQALSNTRADGLGDLYREGTASLLNSMVDNRFHFTTKQVRDGFVRALGSNKAATNQARLFRLANEGKLKPRA</sequence>
<dbReference type="OMA" id="PSHGSYN"/>
<dbReference type="AlphaFoldDB" id="A0A2P6S022"/>
<accession>A0A2P6S022</accession>
<proteinExistence type="predicted"/>
<reference evidence="3 4" key="1">
    <citation type="journal article" date="2018" name="Nat. Genet.">
        <title>The Rosa genome provides new insights in the design of modern roses.</title>
        <authorList>
            <person name="Bendahmane M."/>
        </authorList>
    </citation>
    <scope>NUCLEOTIDE SEQUENCE [LARGE SCALE GENOMIC DNA]</scope>
    <source>
        <strain evidence="4">cv. Old Blush</strain>
    </source>
</reference>
<evidence type="ECO:0000256" key="2">
    <source>
        <dbReference type="SAM" id="SignalP"/>
    </source>
</evidence>
<dbReference type="Proteomes" id="UP000238479">
    <property type="component" value="Chromosome 2"/>
</dbReference>
<comment type="caution">
    <text evidence="3">The sequence shown here is derived from an EMBL/GenBank/DDBJ whole genome shotgun (WGS) entry which is preliminary data.</text>
</comment>
<evidence type="ECO:0000313" key="3">
    <source>
        <dbReference type="EMBL" id="PRQ52038.1"/>
    </source>
</evidence>
<dbReference type="PRINTS" id="PR01217">
    <property type="entry name" value="PRICHEXTENSN"/>
</dbReference>
<dbReference type="InterPro" id="IPR039923">
    <property type="entry name" value="Protodermal_1"/>
</dbReference>
<dbReference type="OrthoDB" id="696797at2759"/>
<feature type="region of interest" description="Disordered" evidence="1">
    <location>
        <begin position="40"/>
        <end position="150"/>
    </location>
</feature>
<organism evidence="3 4">
    <name type="scientific">Rosa chinensis</name>
    <name type="common">China rose</name>
    <dbReference type="NCBI Taxonomy" id="74649"/>
    <lineage>
        <taxon>Eukaryota</taxon>
        <taxon>Viridiplantae</taxon>
        <taxon>Streptophyta</taxon>
        <taxon>Embryophyta</taxon>
        <taxon>Tracheophyta</taxon>
        <taxon>Spermatophyta</taxon>
        <taxon>Magnoliopsida</taxon>
        <taxon>eudicotyledons</taxon>
        <taxon>Gunneridae</taxon>
        <taxon>Pentapetalae</taxon>
        <taxon>rosids</taxon>
        <taxon>fabids</taxon>
        <taxon>Rosales</taxon>
        <taxon>Rosaceae</taxon>
        <taxon>Rosoideae</taxon>
        <taxon>Rosoideae incertae sedis</taxon>
        <taxon>Rosa</taxon>
    </lineage>
</organism>
<feature type="compositionally biased region" description="Low complexity" evidence="1">
    <location>
        <begin position="118"/>
        <end position="139"/>
    </location>
</feature>
<keyword evidence="2" id="KW-0732">Signal</keyword>